<protein>
    <recommendedName>
        <fullName evidence="3">histidine kinase</fullName>
        <ecNumber evidence="3">2.7.13.3</ecNumber>
    </recommendedName>
</protein>
<dbReference type="CDD" id="cd06225">
    <property type="entry name" value="HAMP"/>
    <property type="match status" value="1"/>
</dbReference>
<dbReference type="EMBL" id="MWQO01000016">
    <property type="protein sequence ID" value="THD11119.1"/>
    <property type="molecule type" value="Genomic_DNA"/>
</dbReference>
<dbReference type="SMART" id="SM00387">
    <property type="entry name" value="HATPase_c"/>
    <property type="match status" value="1"/>
</dbReference>
<dbReference type="SUPFAM" id="SSF55874">
    <property type="entry name" value="ATPase domain of HSP90 chaperone/DNA topoisomerase II/histidine kinase"/>
    <property type="match status" value="1"/>
</dbReference>
<dbReference type="OrthoDB" id="9804645at2"/>
<evidence type="ECO:0000256" key="2">
    <source>
        <dbReference type="ARBA" id="ARBA00004651"/>
    </source>
</evidence>
<evidence type="ECO:0000313" key="14">
    <source>
        <dbReference type="Proteomes" id="UP000307749"/>
    </source>
</evidence>
<comment type="subcellular location">
    <subcellularLocation>
        <location evidence="2">Cell membrane</location>
        <topology evidence="2">Multi-pass membrane protein</topology>
    </subcellularLocation>
</comment>
<sequence>MGGLYWRVFGLFWLALVMVMVASVWITSRVVERDREMLPSAHQRALAEDIAASAARMIGSHSMPEVQRWLRTQSGGPIRVRIRPLAATATPHALALPSPIPGYAAQRTASASDGRRFLVDVRWVRPPHPPRPPFRAFWLSFVLLGLLVSTVVALLLARYVALPLKQIRASARQFADGDLGARVGTLRMGRSQEMVALGREFDLMAARIERLILDHRRLIGDVAHELRSPLARMGVALELGRGETEADEREASAARIARELGRMDRLIGQALDLSRLESGAHGAAETGDFGAIVTARVGDARFEASQRKLDISLNTPPPLPVHGELDLIASAVENVLRNALRFAPEGSTVEVQLTQSDHVHGPARALLAIRDRGPGVPESDLAHIFEPFYRSADTRQQSGSGSGLGLAIARSSILRAGGSISARNRVGGGLELLIELPLART</sequence>
<keyword evidence="6" id="KW-0808">Transferase</keyword>
<dbReference type="PRINTS" id="PR00344">
    <property type="entry name" value="BCTRLSENSOR"/>
</dbReference>
<dbReference type="Pfam" id="PF00672">
    <property type="entry name" value="HAMP"/>
    <property type="match status" value="1"/>
</dbReference>
<keyword evidence="10" id="KW-0472">Membrane</keyword>
<dbReference type="GO" id="GO:0005524">
    <property type="term" value="F:ATP binding"/>
    <property type="evidence" value="ECO:0007669"/>
    <property type="project" value="UniProtKB-KW"/>
</dbReference>
<dbReference type="CDD" id="cd00082">
    <property type="entry name" value="HisKA"/>
    <property type="match status" value="1"/>
</dbReference>
<keyword evidence="7" id="KW-0547">Nucleotide-binding</keyword>
<dbReference type="Proteomes" id="UP000307749">
    <property type="component" value="Unassembled WGS sequence"/>
</dbReference>
<evidence type="ECO:0000259" key="11">
    <source>
        <dbReference type="PROSITE" id="PS50109"/>
    </source>
</evidence>
<reference evidence="13 14" key="1">
    <citation type="submission" date="2017-02" db="EMBL/GenBank/DDBJ databases">
        <title>Whole genome sequencing of Metallibacterium scheffleri DSM 24874 (T).</title>
        <authorList>
            <person name="Kumar S."/>
            <person name="Patil P."/>
            <person name="Patil P.B."/>
        </authorList>
    </citation>
    <scope>NUCLEOTIDE SEQUENCE [LARGE SCALE GENOMIC DNA]</scope>
    <source>
        <strain evidence="13 14">DSM 24874</strain>
    </source>
</reference>
<dbReference type="EC" id="2.7.13.3" evidence="3"/>
<evidence type="ECO:0000259" key="12">
    <source>
        <dbReference type="PROSITE" id="PS50885"/>
    </source>
</evidence>
<evidence type="ECO:0000256" key="7">
    <source>
        <dbReference type="ARBA" id="ARBA00022741"/>
    </source>
</evidence>
<keyword evidence="14" id="KW-1185">Reference proteome</keyword>
<accession>A0A4S3KQ61</accession>
<evidence type="ECO:0000256" key="1">
    <source>
        <dbReference type="ARBA" id="ARBA00000085"/>
    </source>
</evidence>
<dbReference type="InterPro" id="IPR004358">
    <property type="entry name" value="Sig_transdc_His_kin-like_C"/>
</dbReference>
<organism evidence="13 14">
    <name type="scientific">Metallibacterium scheffleri</name>
    <dbReference type="NCBI Taxonomy" id="993689"/>
    <lineage>
        <taxon>Bacteria</taxon>
        <taxon>Pseudomonadati</taxon>
        <taxon>Pseudomonadota</taxon>
        <taxon>Gammaproteobacteria</taxon>
        <taxon>Lysobacterales</taxon>
        <taxon>Rhodanobacteraceae</taxon>
        <taxon>Metallibacterium</taxon>
    </lineage>
</organism>
<dbReference type="Gene3D" id="1.10.287.130">
    <property type="match status" value="1"/>
</dbReference>
<dbReference type="SMART" id="SM00388">
    <property type="entry name" value="HisKA"/>
    <property type="match status" value="1"/>
</dbReference>
<comment type="caution">
    <text evidence="13">The sequence shown here is derived from an EMBL/GenBank/DDBJ whole genome shotgun (WGS) entry which is preliminary data.</text>
</comment>
<dbReference type="SUPFAM" id="SSF47384">
    <property type="entry name" value="Homodimeric domain of signal transducing histidine kinase"/>
    <property type="match status" value="1"/>
</dbReference>
<keyword evidence="10" id="KW-1133">Transmembrane helix</keyword>
<evidence type="ECO:0000256" key="10">
    <source>
        <dbReference type="SAM" id="Phobius"/>
    </source>
</evidence>
<comment type="catalytic activity">
    <reaction evidence="1">
        <text>ATP + protein L-histidine = ADP + protein N-phospho-L-histidine.</text>
        <dbReference type="EC" id="2.7.13.3"/>
    </reaction>
</comment>
<dbReference type="SMART" id="SM00304">
    <property type="entry name" value="HAMP"/>
    <property type="match status" value="1"/>
</dbReference>
<dbReference type="GO" id="GO:0000155">
    <property type="term" value="F:phosphorelay sensor kinase activity"/>
    <property type="evidence" value="ECO:0007669"/>
    <property type="project" value="InterPro"/>
</dbReference>
<dbReference type="Pfam" id="PF02518">
    <property type="entry name" value="HATPase_c"/>
    <property type="match status" value="1"/>
</dbReference>
<dbReference type="InterPro" id="IPR003661">
    <property type="entry name" value="HisK_dim/P_dom"/>
</dbReference>
<dbReference type="Gene3D" id="3.30.565.10">
    <property type="entry name" value="Histidine kinase-like ATPase, C-terminal domain"/>
    <property type="match status" value="1"/>
</dbReference>
<name>A0A4S3KQ61_9GAMM</name>
<keyword evidence="10" id="KW-0812">Transmembrane</keyword>
<dbReference type="PROSITE" id="PS50109">
    <property type="entry name" value="HIS_KIN"/>
    <property type="match status" value="1"/>
</dbReference>
<evidence type="ECO:0000256" key="8">
    <source>
        <dbReference type="ARBA" id="ARBA00022777"/>
    </source>
</evidence>
<dbReference type="SUPFAM" id="SSF158472">
    <property type="entry name" value="HAMP domain-like"/>
    <property type="match status" value="1"/>
</dbReference>
<dbReference type="PANTHER" id="PTHR44936:SF10">
    <property type="entry name" value="SENSOR PROTEIN RSTB"/>
    <property type="match status" value="1"/>
</dbReference>
<dbReference type="InterPro" id="IPR036890">
    <property type="entry name" value="HATPase_C_sf"/>
</dbReference>
<keyword evidence="8" id="KW-0418">Kinase</keyword>
<evidence type="ECO:0000256" key="5">
    <source>
        <dbReference type="ARBA" id="ARBA00022553"/>
    </source>
</evidence>
<evidence type="ECO:0000256" key="3">
    <source>
        <dbReference type="ARBA" id="ARBA00012438"/>
    </source>
</evidence>
<dbReference type="Pfam" id="PF00512">
    <property type="entry name" value="HisKA"/>
    <property type="match status" value="1"/>
</dbReference>
<evidence type="ECO:0000313" key="13">
    <source>
        <dbReference type="EMBL" id="THD11119.1"/>
    </source>
</evidence>
<evidence type="ECO:0000256" key="9">
    <source>
        <dbReference type="ARBA" id="ARBA00022840"/>
    </source>
</evidence>
<dbReference type="GO" id="GO:0005886">
    <property type="term" value="C:plasma membrane"/>
    <property type="evidence" value="ECO:0007669"/>
    <property type="project" value="UniProtKB-SubCell"/>
</dbReference>
<dbReference type="InterPro" id="IPR050980">
    <property type="entry name" value="2C_sensor_his_kinase"/>
</dbReference>
<gene>
    <name evidence="13" type="ORF">B1806_05215</name>
</gene>
<proteinExistence type="predicted"/>
<dbReference type="Gene3D" id="6.10.340.10">
    <property type="match status" value="1"/>
</dbReference>
<dbReference type="InterPro" id="IPR003594">
    <property type="entry name" value="HATPase_dom"/>
</dbReference>
<keyword evidence="4" id="KW-1003">Cell membrane</keyword>
<feature type="domain" description="HAMP" evidence="12">
    <location>
        <begin position="158"/>
        <end position="213"/>
    </location>
</feature>
<dbReference type="PROSITE" id="PS50885">
    <property type="entry name" value="HAMP"/>
    <property type="match status" value="1"/>
</dbReference>
<feature type="transmembrane region" description="Helical" evidence="10">
    <location>
        <begin position="136"/>
        <end position="161"/>
    </location>
</feature>
<feature type="transmembrane region" description="Helical" evidence="10">
    <location>
        <begin position="6"/>
        <end position="27"/>
    </location>
</feature>
<keyword evidence="5" id="KW-0597">Phosphoprotein</keyword>
<dbReference type="RefSeq" id="WP_081126537.1">
    <property type="nucleotide sequence ID" value="NZ_DAHXOC010000012.1"/>
</dbReference>
<feature type="domain" description="Histidine kinase" evidence="11">
    <location>
        <begin position="221"/>
        <end position="440"/>
    </location>
</feature>
<evidence type="ECO:0000256" key="6">
    <source>
        <dbReference type="ARBA" id="ARBA00022679"/>
    </source>
</evidence>
<dbReference type="InterPro" id="IPR036097">
    <property type="entry name" value="HisK_dim/P_sf"/>
</dbReference>
<dbReference type="InterPro" id="IPR005467">
    <property type="entry name" value="His_kinase_dom"/>
</dbReference>
<dbReference type="InterPro" id="IPR003660">
    <property type="entry name" value="HAMP_dom"/>
</dbReference>
<dbReference type="AlphaFoldDB" id="A0A4S3KQ61"/>
<evidence type="ECO:0000256" key="4">
    <source>
        <dbReference type="ARBA" id="ARBA00022475"/>
    </source>
</evidence>
<dbReference type="STRING" id="993689.GCA_002077135_01220"/>
<keyword evidence="9" id="KW-0067">ATP-binding</keyword>
<dbReference type="PANTHER" id="PTHR44936">
    <property type="entry name" value="SENSOR PROTEIN CREC"/>
    <property type="match status" value="1"/>
</dbReference>